<accession>A0A6J7X6M3</accession>
<protein>
    <submittedName>
        <fullName evidence="2">Uncharacterized protein</fullName>
    </submittedName>
</protein>
<gene>
    <name evidence="1" type="ORF">UFOVP686_44</name>
    <name evidence="2" type="ORF">UFOVP752_22</name>
</gene>
<name>A0A6J7X6M3_9CAUD</name>
<proteinExistence type="predicted"/>
<reference evidence="2" key="1">
    <citation type="submission" date="2020-05" db="EMBL/GenBank/DDBJ databases">
        <authorList>
            <person name="Chiriac C."/>
            <person name="Salcher M."/>
            <person name="Ghai R."/>
            <person name="Kavagutti S V."/>
        </authorList>
    </citation>
    <scope>NUCLEOTIDE SEQUENCE</scope>
</reference>
<sequence length="127" mass="14461">MATVKELTNDWMAAKTDERLANLRRIAIEEQLVKLVSTKEEGSITTDIGDGIKVTTTGKLSYKVDRVTLDELTESWPEDIRPVRLELKVDETRLKKIRAEQPKLWSQIARAVEVKPQKTGVSIEIEE</sequence>
<organism evidence="2">
    <name type="scientific">uncultured Caudovirales phage</name>
    <dbReference type="NCBI Taxonomy" id="2100421"/>
    <lineage>
        <taxon>Viruses</taxon>
        <taxon>Duplodnaviria</taxon>
        <taxon>Heunggongvirae</taxon>
        <taxon>Uroviricota</taxon>
        <taxon>Caudoviricetes</taxon>
        <taxon>Peduoviridae</taxon>
        <taxon>Maltschvirus</taxon>
        <taxon>Maltschvirus maltsch</taxon>
    </lineage>
</organism>
<dbReference type="InterPro" id="IPR055597">
    <property type="entry name" value="DUF7173"/>
</dbReference>
<dbReference type="EMBL" id="LR796654">
    <property type="protein sequence ID" value="CAB4157814.1"/>
    <property type="molecule type" value="Genomic_DNA"/>
</dbReference>
<evidence type="ECO:0000313" key="2">
    <source>
        <dbReference type="EMBL" id="CAB5225467.1"/>
    </source>
</evidence>
<dbReference type="Pfam" id="PF23791">
    <property type="entry name" value="DUF7173"/>
    <property type="match status" value="1"/>
</dbReference>
<dbReference type="EMBL" id="LR798346">
    <property type="protein sequence ID" value="CAB5225467.1"/>
    <property type="molecule type" value="Genomic_DNA"/>
</dbReference>
<evidence type="ECO:0000313" key="1">
    <source>
        <dbReference type="EMBL" id="CAB4157814.1"/>
    </source>
</evidence>